<feature type="region of interest" description="Disordered" evidence="1">
    <location>
        <begin position="1"/>
        <end position="26"/>
    </location>
</feature>
<keyword evidence="3" id="KW-1185">Reference proteome</keyword>
<dbReference type="EMBL" id="FWXV01000002">
    <property type="protein sequence ID" value="SMC85405.1"/>
    <property type="molecule type" value="Genomic_DNA"/>
</dbReference>
<evidence type="ECO:0000256" key="1">
    <source>
        <dbReference type="SAM" id="MobiDB-lite"/>
    </source>
</evidence>
<feature type="compositionally biased region" description="Low complexity" evidence="1">
    <location>
        <begin position="16"/>
        <end position="25"/>
    </location>
</feature>
<dbReference type="Pfam" id="PF14078">
    <property type="entry name" value="DUF4259"/>
    <property type="match status" value="1"/>
</dbReference>
<gene>
    <name evidence="2" type="ORF">SAMN05661093_02210</name>
</gene>
<proteinExistence type="predicted"/>
<dbReference type="AlphaFoldDB" id="A0A1W2CJJ0"/>
<name>A0A1W2CJJ0_KIBAR</name>
<evidence type="ECO:0000313" key="3">
    <source>
        <dbReference type="Proteomes" id="UP000192674"/>
    </source>
</evidence>
<sequence>MGAWGTGAFDNDDAADFAGDLNDAAPADRPDLIREALEAAADNEDYLEAPEANAAIAAAAIVASQQPDGPEVDSAYGPDFLIDGGSIDLPDEFVELALRAIARILSDESEWRDLWDEAESLDEAITALEPIRAALNR</sequence>
<organism evidence="2 3">
    <name type="scientific">Kibdelosporangium aridum</name>
    <dbReference type="NCBI Taxonomy" id="2030"/>
    <lineage>
        <taxon>Bacteria</taxon>
        <taxon>Bacillati</taxon>
        <taxon>Actinomycetota</taxon>
        <taxon>Actinomycetes</taxon>
        <taxon>Pseudonocardiales</taxon>
        <taxon>Pseudonocardiaceae</taxon>
        <taxon>Kibdelosporangium</taxon>
    </lineage>
</organism>
<evidence type="ECO:0000313" key="2">
    <source>
        <dbReference type="EMBL" id="SMC85405.1"/>
    </source>
</evidence>
<reference evidence="2 3" key="1">
    <citation type="submission" date="2017-04" db="EMBL/GenBank/DDBJ databases">
        <authorList>
            <person name="Afonso C.L."/>
            <person name="Miller P.J."/>
            <person name="Scott M.A."/>
            <person name="Spackman E."/>
            <person name="Goraichik I."/>
            <person name="Dimitrov K.M."/>
            <person name="Suarez D.L."/>
            <person name="Swayne D.E."/>
        </authorList>
    </citation>
    <scope>NUCLEOTIDE SEQUENCE [LARGE SCALE GENOMIC DNA]</scope>
    <source>
        <strain evidence="2 3">DSM 43828</strain>
    </source>
</reference>
<dbReference type="OrthoDB" id="73183at2"/>
<dbReference type="InterPro" id="IPR025355">
    <property type="entry name" value="DUF4259"/>
</dbReference>
<dbReference type="Proteomes" id="UP000192674">
    <property type="component" value="Unassembled WGS sequence"/>
</dbReference>
<accession>A0A1W2CJJ0</accession>
<dbReference type="RefSeq" id="WP_084425893.1">
    <property type="nucleotide sequence ID" value="NZ_FWXV01000002.1"/>
</dbReference>
<protein>
    <recommendedName>
        <fullName evidence="4">DUF4259 domain-containing protein</fullName>
    </recommendedName>
</protein>
<evidence type="ECO:0008006" key="4">
    <source>
        <dbReference type="Google" id="ProtNLM"/>
    </source>
</evidence>